<dbReference type="KEGG" id="dci:103511645"/>
<dbReference type="OMA" id="YINFFDM"/>
<dbReference type="GO" id="GO:0005615">
    <property type="term" value="C:extracellular space"/>
    <property type="evidence" value="ECO:0007669"/>
    <property type="project" value="UniProtKB-KW"/>
</dbReference>
<dbReference type="InterPro" id="IPR001398">
    <property type="entry name" value="Macrophage_inhib_fac"/>
</dbReference>
<evidence type="ECO:0000256" key="2">
    <source>
        <dbReference type="ARBA" id="ARBA00005851"/>
    </source>
</evidence>
<evidence type="ECO:0000256" key="8">
    <source>
        <dbReference type="ARBA" id="ARBA00038932"/>
    </source>
</evidence>
<dbReference type="RefSeq" id="XP_008474594.1">
    <property type="nucleotide sequence ID" value="XM_008476372.3"/>
</dbReference>
<comment type="catalytic activity">
    <reaction evidence="6">
        <text>3-phenylpyruvate = enol-phenylpyruvate</text>
        <dbReference type="Rhea" id="RHEA:17097"/>
        <dbReference type="ChEBI" id="CHEBI:16815"/>
        <dbReference type="ChEBI" id="CHEBI:18005"/>
        <dbReference type="EC" id="5.3.2.1"/>
    </reaction>
</comment>
<comment type="similarity">
    <text evidence="2">Belongs to the MIF family.</text>
</comment>
<comment type="subcellular location">
    <subcellularLocation>
        <location evidence="1">Secreted</location>
    </subcellularLocation>
</comment>
<dbReference type="PANTHER" id="PTHR11954">
    <property type="entry name" value="D-DOPACHROME DECARBOXYLASE"/>
    <property type="match status" value="1"/>
</dbReference>
<organism evidence="13 14">
    <name type="scientific">Diaphorina citri</name>
    <name type="common">Asian citrus psyllid</name>
    <dbReference type="NCBI Taxonomy" id="121845"/>
    <lineage>
        <taxon>Eukaryota</taxon>
        <taxon>Metazoa</taxon>
        <taxon>Ecdysozoa</taxon>
        <taxon>Arthropoda</taxon>
        <taxon>Hexapoda</taxon>
        <taxon>Insecta</taxon>
        <taxon>Pterygota</taxon>
        <taxon>Neoptera</taxon>
        <taxon>Paraneoptera</taxon>
        <taxon>Hemiptera</taxon>
        <taxon>Sternorrhyncha</taxon>
        <taxon>Psylloidea</taxon>
        <taxon>Psyllidae</taxon>
        <taxon>Diaphorininae</taxon>
        <taxon>Diaphorina</taxon>
    </lineage>
</organism>
<evidence type="ECO:0000256" key="12">
    <source>
        <dbReference type="ARBA" id="ARBA00042730"/>
    </source>
</evidence>
<dbReference type="GO" id="GO:0004167">
    <property type="term" value="F:dopachrome isomerase activity"/>
    <property type="evidence" value="ECO:0007669"/>
    <property type="project" value="UniProtKB-EC"/>
</dbReference>
<dbReference type="Pfam" id="PF01187">
    <property type="entry name" value="MIF"/>
    <property type="match status" value="1"/>
</dbReference>
<dbReference type="Proteomes" id="UP000079169">
    <property type="component" value="Unplaced"/>
</dbReference>
<evidence type="ECO:0000256" key="4">
    <source>
        <dbReference type="ARBA" id="ARBA00022525"/>
    </source>
</evidence>
<evidence type="ECO:0000256" key="9">
    <source>
        <dbReference type="ARBA" id="ARBA00039086"/>
    </source>
</evidence>
<proteinExistence type="inferred from homology"/>
<dbReference type="EC" id="5.3.3.12" evidence="8"/>
<dbReference type="AlphaFoldDB" id="A0A1S3D5A0"/>
<reference evidence="14" key="1">
    <citation type="submission" date="2025-08" db="UniProtKB">
        <authorList>
            <consortium name="RefSeq"/>
        </authorList>
    </citation>
    <scope>IDENTIFICATION</scope>
</reference>
<evidence type="ECO:0000256" key="3">
    <source>
        <dbReference type="ARBA" id="ARBA00022514"/>
    </source>
</evidence>
<dbReference type="STRING" id="121845.A0A1S3D5A0"/>
<dbReference type="SUPFAM" id="SSF55331">
    <property type="entry name" value="Tautomerase/MIF"/>
    <property type="match status" value="1"/>
</dbReference>
<name>A0A1S3D5A0_DIACI</name>
<protein>
    <recommendedName>
        <fullName evidence="12">L-dopachrome isomerase</fullName>
        <ecNumber evidence="9">5.3.2.1</ecNumber>
        <ecNumber evidence="8">5.3.3.12</ecNumber>
    </recommendedName>
    <alternativeName>
        <fullName evidence="10">L-dopachrome tautomerase</fullName>
    </alternativeName>
    <alternativeName>
        <fullName evidence="11">Phenylpyruvate tautomerase</fullName>
    </alternativeName>
</protein>
<evidence type="ECO:0000313" key="14">
    <source>
        <dbReference type="RefSeq" id="XP_008474594.1"/>
    </source>
</evidence>
<evidence type="ECO:0000313" key="13">
    <source>
        <dbReference type="Proteomes" id="UP000079169"/>
    </source>
</evidence>
<evidence type="ECO:0000256" key="1">
    <source>
        <dbReference type="ARBA" id="ARBA00004613"/>
    </source>
</evidence>
<keyword evidence="5" id="KW-0413">Isomerase</keyword>
<keyword evidence="4" id="KW-0964">Secreted</keyword>
<sequence length="120" mass="12835">MPVFRIETNIPKEKIPANFGKETGALVAKTLGKPENYVAVIVVPDVNLVFGGSDAPAAIASLMSIGKLGTAENKKHSAVLFPHIEKTLGIPKDRMYISYIDSSTDVVGYNGTTFHEIFGG</sequence>
<gene>
    <name evidence="14" type="primary">LOC103511645</name>
</gene>
<keyword evidence="3" id="KW-0202">Cytokine</keyword>
<dbReference type="PaxDb" id="121845-A0A1S3D5A0"/>
<comment type="catalytic activity">
    <reaction evidence="7">
        <text>L-dopachrome = 5,6-dihydroxyindole-2-carboxylate</text>
        <dbReference type="Rhea" id="RHEA:13041"/>
        <dbReference type="ChEBI" id="CHEBI:16875"/>
        <dbReference type="ChEBI" id="CHEBI:57509"/>
        <dbReference type="EC" id="5.3.3.12"/>
    </reaction>
</comment>
<dbReference type="Gene3D" id="3.30.429.10">
    <property type="entry name" value="Macrophage Migration Inhibitory Factor"/>
    <property type="match status" value="1"/>
</dbReference>
<keyword evidence="13" id="KW-1185">Reference proteome</keyword>
<dbReference type="GO" id="GO:0050178">
    <property type="term" value="F:phenylpyruvate tautomerase activity"/>
    <property type="evidence" value="ECO:0007669"/>
    <property type="project" value="UniProtKB-EC"/>
</dbReference>
<evidence type="ECO:0000256" key="11">
    <source>
        <dbReference type="ARBA" id="ARBA00041912"/>
    </source>
</evidence>
<evidence type="ECO:0000256" key="7">
    <source>
        <dbReference type="ARBA" id="ARBA00036823"/>
    </source>
</evidence>
<dbReference type="GeneID" id="103511645"/>
<dbReference type="EC" id="5.3.2.1" evidence="9"/>
<evidence type="ECO:0000256" key="6">
    <source>
        <dbReference type="ARBA" id="ARBA00036735"/>
    </source>
</evidence>
<accession>A0A1S3D5A0</accession>
<evidence type="ECO:0000256" key="5">
    <source>
        <dbReference type="ARBA" id="ARBA00023235"/>
    </source>
</evidence>
<dbReference type="InterPro" id="IPR014347">
    <property type="entry name" value="Tautomerase/MIF_sf"/>
</dbReference>
<dbReference type="OrthoDB" id="255819at2759"/>
<dbReference type="PANTHER" id="PTHR11954:SF6">
    <property type="entry name" value="MACROPHAGE MIGRATION INHIBITORY FACTOR"/>
    <property type="match status" value="1"/>
</dbReference>
<evidence type="ECO:0000256" key="10">
    <source>
        <dbReference type="ARBA" id="ARBA00041631"/>
    </source>
</evidence>
<dbReference type="GO" id="GO:0005125">
    <property type="term" value="F:cytokine activity"/>
    <property type="evidence" value="ECO:0007669"/>
    <property type="project" value="UniProtKB-KW"/>
</dbReference>